<dbReference type="Proteomes" id="UP001470230">
    <property type="component" value="Unassembled WGS sequence"/>
</dbReference>
<protein>
    <recommendedName>
        <fullName evidence="3">Condensin complex subunit 1 C-terminal domain-containing protein</fullName>
    </recommendedName>
</protein>
<reference evidence="1 2" key="1">
    <citation type="submission" date="2024-04" db="EMBL/GenBank/DDBJ databases">
        <title>Tritrichomonas musculus Genome.</title>
        <authorList>
            <person name="Alves-Ferreira E."/>
            <person name="Grigg M."/>
            <person name="Lorenzi H."/>
            <person name="Galac M."/>
        </authorList>
    </citation>
    <scope>NUCLEOTIDE SEQUENCE [LARGE SCALE GENOMIC DNA]</scope>
    <source>
        <strain evidence="1 2">EAF2021</strain>
    </source>
</reference>
<accession>A0ABR2JWM5</accession>
<dbReference type="Gene3D" id="1.25.10.10">
    <property type="entry name" value="Leucine-rich Repeat Variant"/>
    <property type="match status" value="1"/>
</dbReference>
<dbReference type="InterPro" id="IPR011989">
    <property type="entry name" value="ARM-like"/>
</dbReference>
<dbReference type="EMBL" id="JAPFFF010000009">
    <property type="protein sequence ID" value="KAK8883223.1"/>
    <property type="molecule type" value="Genomic_DNA"/>
</dbReference>
<comment type="caution">
    <text evidence="1">The sequence shown here is derived from an EMBL/GenBank/DDBJ whole genome shotgun (WGS) entry which is preliminary data.</text>
</comment>
<name>A0ABR2JWM5_9EUKA</name>
<evidence type="ECO:0000313" key="1">
    <source>
        <dbReference type="EMBL" id="KAK8883223.1"/>
    </source>
</evidence>
<gene>
    <name evidence="1" type="ORF">M9Y10_045874</name>
</gene>
<keyword evidence="2" id="KW-1185">Reference proteome</keyword>
<dbReference type="InterPro" id="IPR016024">
    <property type="entry name" value="ARM-type_fold"/>
</dbReference>
<proteinExistence type="predicted"/>
<dbReference type="SUPFAM" id="SSF48371">
    <property type="entry name" value="ARM repeat"/>
    <property type="match status" value="1"/>
</dbReference>
<evidence type="ECO:0008006" key="3">
    <source>
        <dbReference type="Google" id="ProtNLM"/>
    </source>
</evidence>
<sequence length="274" mass="31848">MTSITNENCIIEDHISNCMHIYLIAFDTLGKYFFDIYNHQVFPKHFLFCLINSDSVKLKYASIDFIYLCTLKGIDISNYFDRSIYSSLVNLLRNHDHEVRIEVALTINNIININKDSVINFINENIEKSNVFPIAQSLISQHPQFRSCSNENYQEILIKVKLIQTIINFYPAGYLFKFDINYFVQYYLQILEQGNSDISSIIFKIFICMLDHLSKLGENKIDLFISSFMAHEGIDIAKEYVEGVMSDEASSVHATEFLSVLRQSMNDDENLDFQ</sequence>
<evidence type="ECO:0000313" key="2">
    <source>
        <dbReference type="Proteomes" id="UP001470230"/>
    </source>
</evidence>
<organism evidence="1 2">
    <name type="scientific">Tritrichomonas musculus</name>
    <dbReference type="NCBI Taxonomy" id="1915356"/>
    <lineage>
        <taxon>Eukaryota</taxon>
        <taxon>Metamonada</taxon>
        <taxon>Parabasalia</taxon>
        <taxon>Tritrichomonadida</taxon>
        <taxon>Tritrichomonadidae</taxon>
        <taxon>Tritrichomonas</taxon>
    </lineage>
</organism>